<dbReference type="InterPro" id="IPR007693">
    <property type="entry name" value="DNA_helicase_DnaB-like_N"/>
</dbReference>
<dbReference type="InterPro" id="IPR027417">
    <property type="entry name" value="P-loop_NTPase"/>
</dbReference>
<keyword evidence="9" id="KW-0413">Isomerase</keyword>
<comment type="similarity">
    <text evidence="1 12">Belongs to the helicase family. DnaB subfamily.</text>
</comment>
<dbReference type="EC" id="5.6.2.3" evidence="11 12"/>
<evidence type="ECO:0000256" key="2">
    <source>
        <dbReference type="ARBA" id="ARBA00022515"/>
    </source>
</evidence>
<dbReference type="SUPFAM" id="SSF52540">
    <property type="entry name" value="P-loop containing nucleoside triphosphate hydrolases"/>
    <property type="match status" value="1"/>
</dbReference>
<dbReference type="InterPro" id="IPR016136">
    <property type="entry name" value="DNA_helicase_N/primase_C"/>
</dbReference>
<dbReference type="SMART" id="SM00382">
    <property type="entry name" value="AAA"/>
    <property type="match status" value="1"/>
</dbReference>
<evidence type="ECO:0000256" key="5">
    <source>
        <dbReference type="ARBA" id="ARBA00022801"/>
    </source>
</evidence>
<name>A0A235BZD9_UNCW3</name>
<dbReference type="PANTHER" id="PTHR30153">
    <property type="entry name" value="REPLICATIVE DNA HELICASE DNAB"/>
    <property type="match status" value="1"/>
</dbReference>
<dbReference type="InterPro" id="IPR007694">
    <property type="entry name" value="DNA_helicase_DnaB-like_C"/>
</dbReference>
<dbReference type="Gene3D" id="1.10.860.10">
    <property type="entry name" value="DNAb Helicase, Chain A"/>
    <property type="match status" value="1"/>
</dbReference>
<evidence type="ECO:0000256" key="6">
    <source>
        <dbReference type="ARBA" id="ARBA00022806"/>
    </source>
</evidence>
<dbReference type="CDD" id="cd00984">
    <property type="entry name" value="DnaB_C"/>
    <property type="match status" value="1"/>
</dbReference>
<gene>
    <name evidence="14" type="ORF">CH333_02345</name>
</gene>
<dbReference type="Proteomes" id="UP000215215">
    <property type="component" value="Unassembled WGS sequence"/>
</dbReference>
<evidence type="ECO:0000256" key="9">
    <source>
        <dbReference type="ARBA" id="ARBA00023235"/>
    </source>
</evidence>
<evidence type="ECO:0000256" key="7">
    <source>
        <dbReference type="ARBA" id="ARBA00022840"/>
    </source>
</evidence>
<evidence type="ECO:0000313" key="15">
    <source>
        <dbReference type="Proteomes" id="UP000215215"/>
    </source>
</evidence>
<keyword evidence="2 12" id="KW-0639">Primosome</keyword>
<dbReference type="GO" id="GO:0005524">
    <property type="term" value="F:ATP binding"/>
    <property type="evidence" value="ECO:0007669"/>
    <property type="project" value="UniProtKB-UniRule"/>
</dbReference>
<dbReference type="InterPro" id="IPR003593">
    <property type="entry name" value="AAA+_ATPase"/>
</dbReference>
<feature type="domain" description="SF4 helicase" evidence="13">
    <location>
        <begin position="174"/>
        <end position="440"/>
    </location>
</feature>
<accession>A0A235BZD9</accession>
<dbReference type="Gene3D" id="3.40.50.300">
    <property type="entry name" value="P-loop containing nucleotide triphosphate hydrolases"/>
    <property type="match status" value="1"/>
</dbReference>
<dbReference type="GO" id="GO:0042802">
    <property type="term" value="F:identical protein binding"/>
    <property type="evidence" value="ECO:0007669"/>
    <property type="project" value="UniProtKB-ARBA"/>
</dbReference>
<dbReference type="FunFam" id="3.40.50.300:FF:000076">
    <property type="entry name" value="Replicative DNA helicase"/>
    <property type="match status" value="1"/>
</dbReference>
<dbReference type="NCBIfam" id="TIGR00665">
    <property type="entry name" value="DnaB"/>
    <property type="match status" value="1"/>
</dbReference>
<organism evidence="14 15">
    <name type="scientific">candidate division WOR-3 bacterium JGI_Cruoil_03_44_89</name>
    <dbReference type="NCBI Taxonomy" id="1973748"/>
    <lineage>
        <taxon>Bacteria</taxon>
        <taxon>Bacteria division WOR-3</taxon>
    </lineage>
</organism>
<dbReference type="GO" id="GO:1990077">
    <property type="term" value="C:primosome complex"/>
    <property type="evidence" value="ECO:0007669"/>
    <property type="project" value="UniProtKB-UniRule"/>
</dbReference>
<evidence type="ECO:0000259" key="13">
    <source>
        <dbReference type="PROSITE" id="PS51199"/>
    </source>
</evidence>
<reference evidence="14 15" key="1">
    <citation type="submission" date="2017-07" db="EMBL/GenBank/DDBJ databases">
        <title>Recovery of genomes from metagenomes via a dereplication, aggregation, and scoring strategy.</title>
        <authorList>
            <person name="Sieber C.M."/>
            <person name="Probst A.J."/>
            <person name="Sharrar A."/>
            <person name="Thomas B.C."/>
            <person name="Hess M."/>
            <person name="Tringe S.G."/>
            <person name="Banfield J.F."/>
        </authorList>
    </citation>
    <scope>NUCLEOTIDE SEQUENCE [LARGE SCALE GENOMIC DNA]</scope>
    <source>
        <strain evidence="14">JGI_Cruoil_03_44_89</strain>
    </source>
</reference>
<dbReference type="AlphaFoldDB" id="A0A235BZD9"/>
<comment type="caution">
    <text evidence="14">The sequence shown here is derived from an EMBL/GenBank/DDBJ whole genome shotgun (WGS) entry which is preliminary data.</text>
</comment>
<proteinExistence type="inferred from homology"/>
<dbReference type="GO" id="GO:0016887">
    <property type="term" value="F:ATP hydrolysis activity"/>
    <property type="evidence" value="ECO:0007669"/>
    <property type="project" value="RHEA"/>
</dbReference>
<dbReference type="GO" id="GO:0005829">
    <property type="term" value="C:cytosol"/>
    <property type="evidence" value="ECO:0007669"/>
    <property type="project" value="TreeGrafter"/>
</dbReference>
<evidence type="ECO:0000256" key="3">
    <source>
        <dbReference type="ARBA" id="ARBA00022705"/>
    </source>
</evidence>
<keyword evidence="6 12" id="KW-0347">Helicase</keyword>
<dbReference type="InterPro" id="IPR036185">
    <property type="entry name" value="DNA_heli_DnaB-like_N_sf"/>
</dbReference>
<sequence>MEKKEPQSIEAEQSVLGAMILERNAVGKAIEMIDDSCFYLDSHKKIYRAILSLYDENEPVDLLTLSEALKKKNELDDVGGAAYLAELIDITAAPSHIGHYARIVLEKATLRKLIQTSGKIIEAGYEAAGDVDELLDKAEQLIFNIKEARVKSGFMPLKVLLKERFEVIEEIAANKRHITGVPSGWGDLDQVTSGFQPSEFIVIAGRPGTGKTSFCLNIAQYAAAREGMPVGVFSLEMSKEQLVQRMLCTEARVPLRNVRTGYIARDEWTKLTIAAGTLSEASIFIDDTPAIPILELRAKARRLKSQFGAKLILVDYLQLVQGPRSVENRQQEISAISRSLKSLAKELGIPIIAASQLSRAVEKRESRRPILSDLRESGAIEQDADVVIFIYRQEAGKKGAGTGNVAEIILGKQRNGPSGGSVKLTFLREYTRFEDYTASKSYITEE</sequence>
<keyword evidence="4 12" id="KW-0547">Nucleotide-binding</keyword>
<comment type="catalytic activity">
    <reaction evidence="10 12">
        <text>ATP + H2O = ADP + phosphate + H(+)</text>
        <dbReference type="Rhea" id="RHEA:13065"/>
        <dbReference type="ChEBI" id="CHEBI:15377"/>
        <dbReference type="ChEBI" id="CHEBI:15378"/>
        <dbReference type="ChEBI" id="CHEBI:30616"/>
        <dbReference type="ChEBI" id="CHEBI:43474"/>
        <dbReference type="ChEBI" id="CHEBI:456216"/>
        <dbReference type="EC" id="5.6.2.3"/>
    </reaction>
</comment>
<evidence type="ECO:0000256" key="4">
    <source>
        <dbReference type="ARBA" id="ARBA00022741"/>
    </source>
</evidence>
<keyword evidence="5 12" id="KW-0378">Hydrolase</keyword>
<dbReference type="GO" id="GO:0006269">
    <property type="term" value="P:DNA replication, synthesis of primer"/>
    <property type="evidence" value="ECO:0007669"/>
    <property type="project" value="UniProtKB-UniRule"/>
</dbReference>
<evidence type="ECO:0000313" key="14">
    <source>
        <dbReference type="EMBL" id="OYD16905.1"/>
    </source>
</evidence>
<dbReference type="PROSITE" id="PS51199">
    <property type="entry name" value="SF4_HELICASE"/>
    <property type="match status" value="1"/>
</dbReference>
<dbReference type="GO" id="GO:0043139">
    <property type="term" value="F:5'-3' DNA helicase activity"/>
    <property type="evidence" value="ECO:0007669"/>
    <property type="project" value="UniProtKB-EC"/>
</dbReference>
<evidence type="ECO:0000256" key="11">
    <source>
        <dbReference type="NCBIfam" id="TIGR00665"/>
    </source>
</evidence>
<dbReference type="Pfam" id="PF00772">
    <property type="entry name" value="DnaB"/>
    <property type="match status" value="1"/>
</dbReference>
<dbReference type="EMBL" id="NOZQ01000045">
    <property type="protein sequence ID" value="OYD16905.1"/>
    <property type="molecule type" value="Genomic_DNA"/>
</dbReference>
<dbReference type="NCBIfam" id="NF004384">
    <property type="entry name" value="PRK05748.1"/>
    <property type="match status" value="1"/>
</dbReference>
<keyword evidence="7 12" id="KW-0067">ATP-binding</keyword>
<protein>
    <recommendedName>
        <fullName evidence="11 12">Replicative DNA helicase</fullName>
        <ecNumber evidence="11 12">5.6.2.3</ecNumber>
    </recommendedName>
</protein>
<dbReference type="FunFam" id="1.10.860.10:FF:000001">
    <property type="entry name" value="Replicative DNA helicase"/>
    <property type="match status" value="1"/>
</dbReference>
<dbReference type="SUPFAM" id="SSF48024">
    <property type="entry name" value="N-terminal domain of DnaB helicase"/>
    <property type="match status" value="1"/>
</dbReference>
<evidence type="ECO:0000256" key="12">
    <source>
        <dbReference type="RuleBase" id="RU362085"/>
    </source>
</evidence>
<keyword evidence="8 12" id="KW-0238">DNA-binding</keyword>
<comment type="function">
    <text evidence="12">The main replicative DNA helicase, it participates in initiation and elongation during chromosome replication. Travels ahead of the DNA replisome, separating dsDNA into templates for DNA synthesis. A processive ATP-dependent 5'-3' DNA helicase it has DNA-dependent ATPase activity.</text>
</comment>
<evidence type="ECO:0000256" key="10">
    <source>
        <dbReference type="ARBA" id="ARBA00048954"/>
    </source>
</evidence>
<dbReference type="PANTHER" id="PTHR30153:SF2">
    <property type="entry name" value="REPLICATIVE DNA HELICASE"/>
    <property type="match status" value="1"/>
</dbReference>
<evidence type="ECO:0000256" key="8">
    <source>
        <dbReference type="ARBA" id="ARBA00023125"/>
    </source>
</evidence>
<dbReference type="Pfam" id="PF03796">
    <property type="entry name" value="DnaB_C"/>
    <property type="match status" value="1"/>
</dbReference>
<dbReference type="InterPro" id="IPR007692">
    <property type="entry name" value="DNA_helicase_DnaB"/>
</dbReference>
<dbReference type="GO" id="GO:0003677">
    <property type="term" value="F:DNA binding"/>
    <property type="evidence" value="ECO:0007669"/>
    <property type="project" value="UniProtKB-UniRule"/>
</dbReference>
<keyword evidence="3 12" id="KW-0235">DNA replication</keyword>
<evidence type="ECO:0000256" key="1">
    <source>
        <dbReference type="ARBA" id="ARBA00008428"/>
    </source>
</evidence>